<accession>A0A7S4IZN6</accession>
<organism evidence="2">
    <name type="scientific">Odontella aurita</name>
    <dbReference type="NCBI Taxonomy" id="265563"/>
    <lineage>
        <taxon>Eukaryota</taxon>
        <taxon>Sar</taxon>
        <taxon>Stramenopiles</taxon>
        <taxon>Ochrophyta</taxon>
        <taxon>Bacillariophyta</taxon>
        <taxon>Mediophyceae</taxon>
        <taxon>Biddulphiophycidae</taxon>
        <taxon>Eupodiscales</taxon>
        <taxon>Odontellaceae</taxon>
        <taxon>Odontella</taxon>
    </lineage>
</organism>
<reference evidence="2" key="1">
    <citation type="submission" date="2021-01" db="EMBL/GenBank/DDBJ databases">
        <authorList>
            <person name="Corre E."/>
            <person name="Pelletier E."/>
            <person name="Niang G."/>
            <person name="Scheremetjew M."/>
            <person name="Finn R."/>
            <person name="Kale V."/>
            <person name="Holt S."/>
            <person name="Cochrane G."/>
            <person name="Meng A."/>
            <person name="Brown T."/>
            <person name="Cohen L."/>
        </authorList>
    </citation>
    <scope>NUCLEOTIDE SEQUENCE</scope>
    <source>
        <strain evidence="2">Isolate 1302-5</strain>
    </source>
</reference>
<dbReference type="AlphaFoldDB" id="A0A7S4IZN6"/>
<evidence type="ECO:0000256" key="1">
    <source>
        <dbReference type="SAM" id="MobiDB-lite"/>
    </source>
</evidence>
<evidence type="ECO:0000313" key="2">
    <source>
        <dbReference type="EMBL" id="CAE2244900.1"/>
    </source>
</evidence>
<gene>
    <name evidence="2" type="ORF">OAUR00152_LOCUS18203</name>
</gene>
<dbReference type="EMBL" id="HBKQ01026859">
    <property type="protein sequence ID" value="CAE2244900.1"/>
    <property type="molecule type" value="Transcribed_RNA"/>
</dbReference>
<proteinExistence type="predicted"/>
<sequence>MSGHGETAGDPGPSFIEKMKAAGRTIVDSGAKTMLKTDVVFLEREIKSRKQRFGVEVYELMEQLEVDTGMSIEEKETKIRLAFDRARKDIAVVQAKIGCKKEEMEHLEMNSEGGGKSQPVRVGGGREQIDTTEMEHGIVR</sequence>
<name>A0A7S4IZN6_9STRA</name>
<feature type="region of interest" description="Disordered" evidence="1">
    <location>
        <begin position="105"/>
        <end position="124"/>
    </location>
</feature>
<feature type="compositionally biased region" description="Gly residues" evidence="1">
    <location>
        <begin position="112"/>
        <end position="124"/>
    </location>
</feature>
<protein>
    <submittedName>
        <fullName evidence="2">Uncharacterized protein</fullName>
    </submittedName>
</protein>